<dbReference type="Proteomes" id="UP000050430">
    <property type="component" value="Unassembled WGS sequence"/>
</dbReference>
<dbReference type="STRING" id="229920.ADM99_11475"/>
<dbReference type="EC" id="1.3.1.10" evidence="3"/>
<dbReference type="GO" id="GO:0141148">
    <property type="term" value="F:enoyl-[acyl-carrier-protein] reductase (NADPH) activity"/>
    <property type="evidence" value="ECO:0007669"/>
    <property type="project" value="UniProtKB-EC"/>
</dbReference>
<dbReference type="Pfam" id="PF13561">
    <property type="entry name" value="adh_short_C2"/>
    <property type="match status" value="1"/>
</dbReference>
<dbReference type="AlphaFoldDB" id="A0A0P6WR34"/>
<dbReference type="FunFam" id="3.40.50.720:FF:000084">
    <property type="entry name" value="Short-chain dehydrogenase reductase"/>
    <property type="match status" value="1"/>
</dbReference>
<dbReference type="NCBIfam" id="NF005975">
    <property type="entry name" value="PRK08063.1"/>
    <property type="match status" value="1"/>
</dbReference>
<name>A0A0P6WR34_9CHLR</name>
<comment type="similarity">
    <text evidence="1">Belongs to the short-chain dehydrogenases/reductases (SDR) family.</text>
</comment>
<gene>
    <name evidence="3" type="ORF">ADM99_11475</name>
</gene>
<comment type="caution">
    <text evidence="3">The sequence shown here is derived from an EMBL/GenBank/DDBJ whole genome shotgun (WGS) entry which is preliminary data.</text>
</comment>
<dbReference type="PRINTS" id="PR00081">
    <property type="entry name" value="GDHRDH"/>
</dbReference>
<dbReference type="PATRIC" id="fig|229920.5.peg.3501"/>
<dbReference type="CDD" id="cd05359">
    <property type="entry name" value="ChcA_like_SDR_c"/>
    <property type="match status" value="1"/>
</dbReference>
<evidence type="ECO:0000256" key="2">
    <source>
        <dbReference type="ARBA" id="ARBA00023002"/>
    </source>
</evidence>
<sequence>MENPTLSGRTALVTGSGRGIGRAIALRLARDGADIIVNYARNQKPAEQTADEIRDLGRRAIVIRANVGKVENINHLFEEIEAEFGKLDIFVSNAATGFNRPAMEQKEPGWEYTQNVNSRAFLYCAQKAVPLMKENGEGWMVAISSPGSIRVLPDYISVGASKASLEAITRYLAVELAADHIHVNAVSPGLVLTEALQHFSAMSDPDLPDRLIANTPCGRLVTPEDVADVVAFLCSPSSAMICGQVITVDGGYTLVAPR</sequence>
<dbReference type="InterPro" id="IPR036291">
    <property type="entry name" value="NAD(P)-bd_dom_sf"/>
</dbReference>
<keyword evidence="4" id="KW-1185">Reference proteome</keyword>
<dbReference type="PANTHER" id="PTHR42879:SF2">
    <property type="entry name" value="3-OXOACYL-[ACYL-CARRIER-PROTEIN] REDUCTASE FABG"/>
    <property type="match status" value="1"/>
</dbReference>
<keyword evidence="2 3" id="KW-0560">Oxidoreductase</keyword>
<dbReference type="OrthoDB" id="125587at2"/>
<dbReference type="InterPro" id="IPR050259">
    <property type="entry name" value="SDR"/>
</dbReference>
<dbReference type="InterPro" id="IPR002347">
    <property type="entry name" value="SDR_fam"/>
</dbReference>
<evidence type="ECO:0000313" key="4">
    <source>
        <dbReference type="Proteomes" id="UP000050430"/>
    </source>
</evidence>
<dbReference type="NCBIfam" id="NF005559">
    <property type="entry name" value="PRK07231.1"/>
    <property type="match status" value="1"/>
</dbReference>
<dbReference type="EMBL" id="LGCK01000011">
    <property type="protein sequence ID" value="KPL71347.1"/>
    <property type="molecule type" value="Genomic_DNA"/>
</dbReference>
<dbReference type="SUPFAM" id="SSF51735">
    <property type="entry name" value="NAD(P)-binding Rossmann-fold domains"/>
    <property type="match status" value="1"/>
</dbReference>
<evidence type="ECO:0000313" key="3">
    <source>
        <dbReference type="EMBL" id="KPL71347.1"/>
    </source>
</evidence>
<proteinExistence type="inferred from homology"/>
<organism evidence="3 4">
    <name type="scientific">Leptolinea tardivitalis</name>
    <dbReference type="NCBI Taxonomy" id="229920"/>
    <lineage>
        <taxon>Bacteria</taxon>
        <taxon>Bacillati</taxon>
        <taxon>Chloroflexota</taxon>
        <taxon>Anaerolineae</taxon>
        <taxon>Anaerolineales</taxon>
        <taxon>Anaerolineaceae</taxon>
        <taxon>Leptolinea</taxon>
    </lineage>
</organism>
<accession>A0A0P6WR34</accession>
<protein>
    <submittedName>
        <fullName evidence="3">Enoyl-ACP reductase</fullName>
        <ecNumber evidence="3">1.3.1.10</ecNumber>
    </submittedName>
</protein>
<evidence type="ECO:0000256" key="1">
    <source>
        <dbReference type="ARBA" id="ARBA00006484"/>
    </source>
</evidence>
<dbReference type="Gene3D" id="3.40.50.720">
    <property type="entry name" value="NAD(P)-binding Rossmann-like Domain"/>
    <property type="match status" value="1"/>
</dbReference>
<reference evidence="3 4" key="1">
    <citation type="submission" date="2015-07" db="EMBL/GenBank/DDBJ databases">
        <title>Genome sequence of Leptolinea tardivitalis DSM 16556.</title>
        <authorList>
            <person name="Hemp J."/>
            <person name="Ward L.M."/>
            <person name="Pace L.A."/>
            <person name="Fischer W.W."/>
        </authorList>
    </citation>
    <scope>NUCLEOTIDE SEQUENCE [LARGE SCALE GENOMIC DNA]</scope>
    <source>
        <strain evidence="3 4">YMTK-2</strain>
    </source>
</reference>
<dbReference type="PANTHER" id="PTHR42879">
    <property type="entry name" value="3-OXOACYL-(ACYL-CARRIER-PROTEIN) REDUCTASE"/>
    <property type="match status" value="1"/>
</dbReference>